<sequence>TIHHPAKPKAMLESDDGESLDASIRKPPLQNERPTSMVVEKVHNVIPTQCPFIS</sequence>
<proteinExistence type="predicted"/>
<gene>
    <name evidence="2" type="ORF">FRX31_024906</name>
</gene>
<dbReference type="EMBL" id="JABWDY010030619">
    <property type="protein sequence ID" value="KAF5185507.1"/>
    <property type="molecule type" value="Genomic_DNA"/>
</dbReference>
<evidence type="ECO:0000313" key="2">
    <source>
        <dbReference type="EMBL" id="KAF5185507.1"/>
    </source>
</evidence>
<feature type="non-terminal residue" evidence="2">
    <location>
        <position position="1"/>
    </location>
</feature>
<reference evidence="2 3" key="1">
    <citation type="submission" date="2020-06" db="EMBL/GenBank/DDBJ databases">
        <title>Transcriptomic and genomic resources for Thalictrum thalictroides and T. hernandezii: Facilitating candidate gene discovery in an emerging model plant lineage.</title>
        <authorList>
            <person name="Arias T."/>
            <person name="Riano-Pachon D.M."/>
            <person name="Di Stilio V.S."/>
        </authorList>
    </citation>
    <scope>NUCLEOTIDE SEQUENCE [LARGE SCALE GENOMIC DNA]</scope>
    <source>
        <strain evidence="3">cv. WT478/WT964</strain>
        <tissue evidence="2">Leaves</tissue>
    </source>
</reference>
<feature type="region of interest" description="Disordered" evidence="1">
    <location>
        <begin position="1"/>
        <end position="31"/>
    </location>
</feature>
<dbReference type="Proteomes" id="UP000554482">
    <property type="component" value="Unassembled WGS sequence"/>
</dbReference>
<organism evidence="2 3">
    <name type="scientific">Thalictrum thalictroides</name>
    <name type="common">Rue-anemone</name>
    <name type="synonym">Anemone thalictroides</name>
    <dbReference type="NCBI Taxonomy" id="46969"/>
    <lineage>
        <taxon>Eukaryota</taxon>
        <taxon>Viridiplantae</taxon>
        <taxon>Streptophyta</taxon>
        <taxon>Embryophyta</taxon>
        <taxon>Tracheophyta</taxon>
        <taxon>Spermatophyta</taxon>
        <taxon>Magnoliopsida</taxon>
        <taxon>Ranunculales</taxon>
        <taxon>Ranunculaceae</taxon>
        <taxon>Thalictroideae</taxon>
        <taxon>Thalictrum</taxon>
    </lineage>
</organism>
<name>A0A7J6VLA3_THATH</name>
<protein>
    <submittedName>
        <fullName evidence="2">Uncharacterized protein</fullName>
    </submittedName>
</protein>
<accession>A0A7J6VLA3</accession>
<dbReference type="AlphaFoldDB" id="A0A7J6VLA3"/>
<comment type="caution">
    <text evidence="2">The sequence shown here is derived from an EMBL/GenBank/DDBJ whole genome shotgun (WGS) entry which is preliminary data.</text>
</comment>
<evidence type="ECO:0000313" key="3">
    <source>
        <dbReference type="Proteomes" id="UP000554482"/>
    </source>
</evidence>
<evidence type="ECO:0000256" key="1">
    <source>
        <dbReference type="SAM" id="MobiDB-lite"/>
    </source>
</evidence>
<keyword evidence="3" id="KW-1185">Reference proteome</keyword>